<evidence type="ECO:0000313" key="2">
    <source>
        <dbReference type="EMBL" id="SCC18255.1"/>
    </source>
</evidence>
<dbReference type="InterPro" id="IPR027417">
    <property type="entry name" value="P-loop_NTPase"/>
</dbReference>
<dbReference type="Gene3D" id="3.40.50.300">
    <property type="entry name" value="P-loop containing nucleotide triphosphate hydrolases"/>
    <property type="match status" value="1"/>
</dbReference>
<dbReference type="SUPFAM" id="SSF52540">
    <property type="entry name" value="P-loop containing nucleoside triphosphate hydrolases"/>
    <property type="match status" value="1"/>
</dbReference>
<dbReference type="Proteomes" id="UP000198975">
    <property type="component" value="Unassembled WGS sequence"/>
</dbReference>
<gene>
    <name evidence="2" type="ORF">GA0061071_107224</name>
</gene>
<protein>
    <submittedName>
        <fullName evidence="2">AAA domain-containing protein, putative AbiEii toxin, Type IV TA system</fullName>
    </submittedName>
</protein>
<dbReference type="PANTHER" id="PTHR43581:SF4">
    <property type="entry name" value="ATP_GTP PHOSPHATASE"/>
    <property type="match status" value="1"/>
</dbReference>
<dbReference type="OrthoDB" id="7024727at2"/>
<sequence length="498" mass="56769">MLHTIRIVNRIKEIPADSANTLYLLPDSWDDWGTFRNKYYVIHYNRHGIRTDLGYIKIGCPLEQLDDRRPILDTEFAALPQGYYALGQSGEYYQRVRDLGQETARDILTKLNDVVWDRQLYLQYQDEQAMRDSLQRYVSTTTIEGQFRNILQGRAALTEFHFTYQKPYQSLHIDFDVYPESVPPTNIHVLIGSNGVGKSTILTEIADIVVGRATRSDANIYINDGSLFANVIAMSFGAFEKFNPQSIERRTENQVTYSYIGSKKTLALDGKTLTIGKTMDDFFNEFYQSLQACRYEPKKTLFLNSVEHFRYDPILAALALPELLEQCDDRQRLHAAFNGLSSGHKIVILSVAKIIEVIEEKTLLLIDEPETHLHPPLLSAFIRLLSTLLAECNGVAIIATHSPVVLQETPKRCVTVLYRSGDTVTSERPERETFGENVSVLTRSAFNLELSRTGYVNLIQQMVHDYRYFDDIYRQFGGELGSEALSILSALSDDEGDR</sequence>
<organism evidence="2 3">
    <name type="scientific">Kosakonia oryzendophytica</name>
    <dbReference type="NCBI Taxonomy" id="1005665"/>
    <lineage>
        <taxon>Bacteria</taxon>
        <taxon>Pseudomonadati</taxon>
        <taxon>Pseudomonadota</taxon>
        <taxon>Gammaproteobacteria</taxon>
        <taxon>Enterobacterales</taxon>
        <taxon>Enterobacteriaceae</taxon>
        <taxon>Kosakonia</taxon>
    </lineage>
</organism>
<dbReference type="CDD" id="cd00267">
    <property type="entry name" value="ABC_ATPase"/>
    <property type="match status" value="1"/>
</dbReference>
<dbReference type="InterPro" id="IPR003959">
    <property type="entry name" value="ATPase_AAA_core"/>
</dbReference>
<reference evidence="3" key="1">
    <citation type="submission" date="2016-08" db="EMBL/GenBank/DDBJ databases">
        <authorList>
            <person name="Varghese N."/>
            <person name="Submissions Spin"/>
        </authorList>
    </citation>
    <scope>NUCLEOTIDE SEQUENCE [LARGE SCALE GENOMIC DNA]</scope>
    <source>
        <strain evidence="3">REICA_082</strain>
    </source>
</reference>
<proteinExistence type="predicted"/>
<dbReference type="PANTHER" id="PTHR43581">
    <property type="entry name" value="ATP/GTP PHOSPHATASE"/>
    <property type="match status" value="1"/>
</dbReference>
<evidence type="ECO:0000313" key="3">
    <source>
        <dbReference type="Proteomes" id="UP000198975"/>
    </source>
</evidence>
<dbReference type="RefSeq" id="WP_088237875.1">
    <property type="nucleotide sequence ID" value="NZ_FMAY01000007.1"/>
</dbReference>
<dbReference type="Pfam" id="PF13304">
    <property type="entry name" value="AAA_21"/>
    <property type="match status" value="1"/>
</dbReference>
<dbReference type="GO" id="GO:0005524">
    <property type="term" value="F:ATP binding"/>
    <property type="evidence" value="ECO:0007669"/>
    <property type="project" value="InterPro"/>
</dbReference>
<dbReference type="GO" id="GO:0016887">
    <property type="term" value="F:ATP hydrolysis activity"/>
    <property type="evidence" value="ECO:0007669"/>
    <property type="project" value="InterPro"/>
</dbReference>
<dbReference type="InterPro" id="IPR051396">
    <property type="entry name" value="Bact_Antivir_Def_Nuclease"/>
</dbReference>
<evidence type="ECO:0000259" key="1">
    <source>
        <dbReference type="SMART" id="SM00382"/>
    </source>
</evidence>
<dbReference type="InterPro" id="IPR003593">
    <property type="entry name" value="AAA+_ATPase"/>
</dbReference>
<feature type="domain" description="AAA+ ATPase" evidence="1">
    <location>
        <begin position="184"/>
        <end position="421"/>
    </location>
</feature>
<dbReference type="EMBL" id="FMAY01000007">
    <property type="protein sequence ID" value="SCC18255.1"/>
    <property type="molecule type" value="Genomic_DNA"/>
</dbReference>
<dbReference type="SMART" id="SM00382">
    <property type="entry name" value="AAA"/>
    <property type="match status" value="1"/>
</dbReference>
<keyword evidence="3" id="KW-1185">Reference proteome</keyword>
<name>A0A1C4CGN7_9ENTR</name>
<accession>A0A1C4CGN7</accession>
<dbReference type="AlphaFoldDB" id="A0A1C4CGN7"/>